<dbReference type="PANTHER" id="PTHR30520">
    <property type="entry name" value="FORMATE TRANSPORTER-RELATED"/>
    <property type="match status" value="1"/>
</dbReference>
<feature type="transmembrane region" description="Helical" evidence="6">
    <location>
        <begin position="185"/>
        <end position="205"/>
    </location>
</feature>
<dbReference type="GO" id="GO:0005886">
    <property type="term" value="C:plasma membrane"/>
    <property type="evidence" value="ECO:0007669"/>
    <property type="project" value="TreeGrafter"/>
</dbReference>
<evidence type="ECO:0000256" key="1">
    <source>
        <dbReference type="ARBA" id="ARBA00004141"/>
    </source>
</evidence>
<dbReference type="GO" id="GO:0015499">
    <property type="term" value="F:formate transmembrane transporter activity"/>
    <property type="evidence" value="ECO:0007669"/>
    <property type="project" value="TreeGrafter"/>
</dbReference>
<feature type="transmembrane region" description="Helical" evidence="6">
    <location>
        <begin position="265"/>
        <end position="287"/>
    </location>
</feature>
<dbReference type="PATRIC" id="fig|449659.4.peg.927"/>
<protein>
    <submittedName>
        <fullName evidence="7">Formate transporter</fullName>
    </submittedName>
</protein>
<feature type="transmembrane region" description="Helical" evidence="6">
    <location>
        <begin position="140"/>
        <end position="165"/>
    </location>
</feature>
<evidence type="ECO:0000313" key="7">
    <source>
        <dbReference type="EMBL" id="KRN95897.1"/>
    </source>
</evidence>
<dbReference type="InterPro" id="IPR000292">
    <property type="entry name" value="For/NO2_transpt"/>
</dbReference>
<dbReference type="EMBL" id="JQCN01000069">
    <property type="protein sequence ID" value="KRN95897.1"/>
    <property type="molecule type" value="Genomic_DNA"/>
</dbReference>
<dbReference type="Pfam" id="PF01226">
    <property type="entry name" value="Form_Nir_trans"/>
    <property type="match status" value="1"/>
</dbReference>
<evidence type="ECO:0000256" key="2">
    <source>
        <dbReference type="ARBA" id="ARBA00022692"/>
    </source>
</evidence>
<feature type="region of interest" description="Disordered" evidence="5">
    <location>
        <begin position="1"/>
        <end position="34"/>
    </location>
</feature>
<sequence>MELESQTNTGMQDLEEESGGIVEEKPVAKEETKEKSALMRQVDAGIKKKVELIDSSFWRYAARSMLATLFLTLGTAIAFGTALEAEKIMPGSGKFTFAFMFSWSLVMIIFMNAELGTSNMLFMTVGVYRKKLSPGKATKILFTCVLFNLIGGIVFGYLVSLTGAFQNLPADNYMFAGVAGKLSKSTLQIIVEGIFANIVVNTAFVINLRMKDDAGKVMAIIFVIFIFAFLGYEHVIANFPAFSLAFFASNGTIAGMTVGSVIHNLIFAFIGNYIGGALIIGMTYAWMNKTDTSFID</sequence>
<proteinExistence type="predicted"/>
<dbReference type="PANTHER" id="PTHR30520:SF8">
    <property type="entry name" value="NITRITE TRANSPORTER NIRC"/>
    <property type="match status" value="1"/>
</dbReference>
<keyword evidence="3 6" id="KW-1133">Transmembrane helix</keyword>
<keyword evidence="4 6" id="KW-0472">Membrane</keyword>
<feature type="transmembrane region" description="Helical" evidence="6">
    <location>
        <begin position="241"/>
        <end position="258"/>
    </location>
</feature>
<keyword evidence="2 6" id="KW-0812">Transmembrane</keyword>
<evidence type="ECO:0000256" key="3">
    <source>
        <dbReference type="ARBA" id="ARBA00022989"/>
    </source>
</evidence>
<gene>
    <name evidence="7" type="ORF">IV66_GL000921</name>
</gene>
<dbReference type="Gene3D" id="1.20.1080.10">
    <property type="entry name" value="Glycerol uptake facilitator protein"/>
    <property type="match status" value="1"/>
</dbReference>
<keyword evidence="8" id="KW-1185">Reference proteome</keyword>
<dbReference type="InterPro" id="IPR023271">
    <property type="entry name" value="Aquaporin-like"/>
</dbReference>
<feature type="transmembrane region" description="Helical" evidence="6">
    <location>
        <begin position="65"/>
        <end position="83"/>
    </location>
</feature>
<organism evidence="7 8">
    <name type="scientific">Ligilactobacillus pobuzihii</name>
    <dbReference type="NCBI Taxonomy" id="449659"/>
    <lineage>
        <taxon>Bacteria</taxon>
        <taxon>Bacillati</taxon>
        <taxon>Bacillota</taxon>
        <taxon>Bacilli</taxon>
        <taxon>Lactobacillales</taxon>
        <taxon>Lactobacillaceae</taxon>
        <taxon>Ligilactobacillus</taxon>
    </lineage>
</organism>
<feature type="transmembrane region" description="Helical" evidence="6">
    <location>
        <begin position="103"/>
        <end position="128"/>
    </location>
</feature>
<dbReference type="AlphaFoldDB" id="A0A0R2L277"/>
<evidence type="ECO:0000313" key="8">
    <source>
        <dbReference type="Proteomes" id="UP000051886"/>
    </source>
</evidence>
<name>A0A0R2L277_9LACO</name>
<reference evidence="7 8" key="1">
    <citation type="journal article" date="2015" name="Genome Announc.">
        <title>Expanding the biotechnology potential of lactobacilli through comparative genomics of 213 strains and associated genera.</title>
        <authorList>
            <person name="Sun Z."/>
            <person name="Harris H.M."/>
            <person name="McCann A."/>
            <person name="Guo C."/>
            <person name="Argimon S."/>
            <person name="Zhang W."/>
            <person name="Yang X."/>
            <person name="Jeffery I.B."/>
            <person name="Cooney J.C."/>
            <person name="Kagawa T.F."/>
            <person name="Liu W."/>
            <person name="Song Y."/>
            <person name="Salvetti E."/>
            <person name="Wrobel A."/>
            <person name="Rasinkangas P."/>
            <person name="Parkhill J."/>
            <person name="Rea M.C."/>
            <person name="O'Sullivan O."/>
            <person name="Ritari J."/>
            <person name="Douillard F.P."/>
            <person name="Paul Ross R."/>
            <person name="Yang R."/>
            <person name="Briner A.E."/>
            <person name="Felis G.E."/>
            <person name="de Vos W.M."/>
            <person name="Barrangou R."/>
            <person name="Klaenhammer T.R."/>
            <person name="Caufield P.W."/>
            <person name="Cui Y."/>
            <person name="Zhang H."/>
            <person name="O'Toole P.W."/>
        </authorList>
    </citation>
    <scope>NUCLEOTIDE SEQUENCE [LARGE SCALE GENOMIC DNA]</scope>
    <source>
        <strain evidence="7 8">NBRC 103219</strain>
    </source>
</reference>
<feature type="compositionally biased region" description="Basic and acidic residues" evidence="5">
    <location>
        <begin position="22"/>
        <end position="34"/>
    </location>
</feature>
<dbReference type="OrthoDB" id="9786493at2"/>
<dbReference type="STRING" id="449659.IV66_GL000921"/>
<feature type="transmembrane region" description="Helical" evidence="6">
    <location>
        <begin position="217"/>
        <end position="235"/>
    </location>
</feature>
<dbReference type="Proteomes" id="UP000051886">
    <property type="component" value="Unassembled WGS sequence"/>
</dbReference>
<comment type="subcellular location">
    <subcellularLocation>
        <location evidence="1">Membrane</location>
        <topology evidence="1">Multi-pass membrane protein</topology>
    </subcellularLocation>
</comment>
<comment type="caution">
    <text evidence="7">The sequence shown here is derived from an EMBL/GenBank/DDBJ whole genome shotgun (WGS) entry which is preliminary data.</text>
</comment>
<evidence type="ECO:0000256" key="5">
    <source>
        <dbReference type="SAM" id="MobiDB-lite"/>
    </source>
</evidence>
<evidence type="ECO:0000256" key="6">
    <source>
        <dbReference type="SAM" id="Phobius"/>
    </source>
</evidence>
<feature type="compositionally biased region" description="Polar residues" evidence="5">
    <location>
        <begin position="1"/>
        <end position="11"/>
    </location>
</feature>
<evidence type="ECO:0000256" key="4">
    <source>
        <dbReference type="ARBA" id="ARBA00023136"/>
    </source>
</evidence>
<accession>A0A0R2L277</accession>